<evidence type="ECO:0000313" key="4">
    <source>
        <dbReference type="Proteomes" id="UP000647235"/>
    </source>
</evidence>
<sequence length="169" mass="19620">MAFKEISIDTLKINPFHKISKEWMLITAGDEKKSNTMTASWGGVGIMWGKNVATAYIRPQRYTKEFVDNSEYFTLSFLPEEKREALNVCGRVSGRDVEDKWAEAGLHPYYVDGTTAVEEADLVFVCRKLYAQDMLPECFTDEECDTRWYPQKDYHTMYMAEIVKVLEKQ</sequence>
<dbReference type="InterPro" id="IPR002563">
    <property type="entry name" value="Flavin_Rdtase-like_dom"/>
</dbReference>
<dbReference type="RefSeq" id="WP_118519493.1">
    <property type="nucleotide sequence ID" value="NZ_JACOOY010000013.1"/>
</dbReference>
<dbReference type="InterPro" id="IPR012349">
    <property type="entry name" value="Split_barrel_FMN-bd"/>
</dbReference>
<protein>
    <submittedName>
        <fullName evidence="3">Flavin reductase family protein</fullName>
    </submittedName>
</protein>
<evidence type="ECO:0000259" key="2">
    <source>
        <dbReference type="Pfam" id="PF01613"/>
    </source>
</evidence>
<organism evidence="3 4">
    <name type="scientific">Dorea hominis</name>
    <dbReference type="NCBI Taxonomy" id="2763040"/>
    <lineage>
        <taxon>Bacteria</taxon>
        <taxon>Bacillati</taxon>
        <taxon>Bacillota</taxon>
        <taxon>Clostridia</taxon>
        <taxon>Lachnospirales</taxon>
        <taxon>Lachnospiraceae</taxon>
        <taxon>Dorea</taxon>
    </lineage>
</organism>
<dbReference type="PANTHER" id="PTHR43567">
    <property type="entry name" value="FLAVOREDOXIN-RELATED-RELATED"/>
    <property type="match status" value="1"/>
</dbReference>
<reference evidence="3 4" key="1">
    <citation type="submission" date="2020-08" db="EMBL/GenBank/DDBJ databases">
        <title>Genome public.</title>
        <authorList>
            <person name="Liu C."/>
            <person name="Sun Q."/>
        </authorList>
    </citation>
    <scope>NUCLEOTIDE SEQUENCE [LARGE SCALE GENOMIC DNA]</scope>
    <source>
        <strain evidence="3 4">NSJ-36</strain>
    </source>
</reference>
<evidence type="ECO:0000313" key="3">
    <source>
        <dbReference type="EMBL" id="MBC5665670.1"/>
    </source>
</evidence>
<dbReference type="EMBL" id="JACOOY010000013">
    <property type="protein sequence ID" value="MBC5665670.1"/>
    <property type="molecule type" value="Genomic_DNA"/>
</dbReference>
<comment type="caution">
    <text evidence="3">The sequence shown here is derived from an EMBL/GenBank/DDBJ whole genome shotgun (WGS) entry which is preliminary data.</text>
</comment>
<dbReference type="Gene3D" id="2.30.110.10">
    <property type="entry name" value="Electron Transport, Fmn-binding Protein, Chain A"/>
    <property type="match status" value="1"/>
</dbReference>
<name>A0ABR7EYR9_9FIRM</name>
<dbReference type="PANTHER" id="PTHR43567:SF5">
    <property type="entry name" value="HYPOTHETICAL CYTOSOLIC PROTEIN"/>
    <property type="match status" value="1"/>
</dbReference>
<evidence type="ECO:0000256" key="1">
    <source>
        <dbReference type="ARBA" id="ARBA00038054"/>
    </source>
</evidence>
<feature type="domain" description="Flavin reductase like" evidence="2">
    <location>
        <begin position="18"/>
        <end position="165"/>
    </location>
</feature>
<comment type="similarity">
    <text evidence="1">Belongs to the flavoredoxin family.</text>
</comment>
<dbReference type="Pfam" id="PF01613">
    <property type="entry name" value="Flavin_Reduct"/>
    <property type="match status" value="1"/>
</dbReference>
<gene>
    <name evidence="3" type="ORF">H8S07_10385</name>
</gene>
<accession>A0ABR7EYR9</accession>
<dbReference type="SUPFAM" id="SSF50475">
    <property type="entry name" value="FMN-binding split barrel"/>
    <property type="match status" value="1"/>
</dbReference>
<dbReference type="InterPro" id="IPR052174">
    <property type="entry name" value="Flavoredoxin"/>
</dbReference>
<dbReference type="Proteomes" id="UP000647235">
    <property type="component" value="Unassembled WGS sequence"/>
</dbReference>
<keyword evidence="4" id="KW-1185">Reference proteome</keyword>
<proteinExistence type="inferred from homology"/>